<dbReference type="GO" id="GO:0005524">
    <property type="term" value="F:ATP binding"/>
    <property type="evidence" value="ECO:0007669"/>
    <property type="project" value="UniProtKB-KW"/>
</dbReference>
<dbReference type="EC" id="2.7.13.3" evidence="3"/>
<dbReference type="PANTHER" id="PTHR45528:SF1">
    <property type="entry name" value="SENSOR HISTIDINE KINASE CPXA"/>
    <property type="match status" value="1"/>
</dbReference>
<dbReference type="SUPFAM" id="SSF55874">
    <property type="entry name" value="ATPase domain of HSP90 chaperone/DNA topoisomerase II/histidine kinase"/>
    <property type="match status" value="1"/>
</dbReference>
<dbReference type="SMART" id="SM00304">
    <property type="entry name" value="HAMP"/>
    <property type="match status" value="1"/>
</dbReference>
<dbReference type="InterPro" id="IPR003660">
    <property type="entry name" value="HAMP_dom"/>
</dbReference>
<evidence type="ECO:0000256" key="13">
    <source>
        <dbReference type="ARBA" id="ARBA00023136"/>
    </source>
</evidence>
<keyword evidence="13 14" id="KW-0472">Membrane</keyword>
<dbReference type="EMBL" id="DXCF01000019">
    <property type="protein sequence ID" value="HIZ09546.1"/>
    <property type="molecule type" value="Genomic_DNA"/>
</dbReference>
<dbReference type="CDD" id="cd06225">
    <property type="entry name" value="HAMP"/>
    <property type="match status" value="1"/>
</dbReference>
<dbReference type="SUPFAM" id="SSF47384">
    <property type="entry name" value="Homodimeric domain of signal transducing histidine kinase"/>
    <property type="match status" value="1"/>
</dbReference>
<keyword evidence="5" id="KW-0597">Phosphoprotein</keyword>
<evidence type="ECO:0000256" key="10">
    <source>
        <dbReference type="ARBA" id="ARBA00022840"/>
    </source>
</evidence>
<dbReference type="GO" id="GO:0000155">
    <property type="term" value="F:phosphorelay sensor kinase activity"/>
    <property type="evidence" value="ECO:0007669"/>
    <property type="project" value="InterPro"/>
</dbReference>
<dbReference type="InterPro" id="IPR050398">
    <property type="entry name" value="HssS/ArlS-like"/>
</dbReference>
<dbReference type="FunFam" id="1.10.287.130:FF:000001">
    <property type="entry name" value="Two-component sensor histidine kinase"/>
    <property type="match status" value="1"/>
</dbReference>
<dbReference type="PROSITE" id="PS50109">
    <property type="entry name" value="HIS_KIN"/>
    <property type="match status" value="1"/>
</dbReference>
<keyword evidence="10" id="KW-0067">ATP-binding</keyword>
<dbReference type="Proteomes" id="UP000824025">
    <property type="component" value="Unassembled WGS sequence"/>
</dbReference>
<dbReference type="Pfam" id="PF00512">
    <property type="entry name" value="HisKA"/>
    <property type="match status" value="1"/>
</dbReference>
<feature type="transmembrane region" description="Helical" evidence="14">
    <location>
        <begin position="12"/>
        <end position="32"/>
    </location>
</feature>
<keyword evidence="4" id="KW-1003">Cell membrane</keyword>
<reference evidence="17" key="2">
    <citation type="submission" date="2021-04" db="EMBL/GenBank/DDBJ databases">
        <authorList>
            <person name="Gilroy R."/>
        </authorList>
    </citation>
    <scope>NUCLEOTIDE SEQUENCE</scope>
    <source>
        <strain evidence="17">CHK192-19661</strain>
    </source>
</reference>
<keyword evidence="9 17" id="KW-0418">Kinase</keyword>
<dbReference type="SUPFAM" id="SSF158472">
    <property type="entry name" value="HAMP domain-like"/>
    <property type="match status" value="1"/>
</dbReference>
<dbReference type="InterPro" id="IPR036097">
    <property type="entry name" value="HisK_dim/P_sf"/>
</dbReference>
<proteinExistence type="predicted"/>
<evidence type="ECO:0000256" key="14">
    <source>
        <dbReference type="SAM" id="Phobius"/>
    </source>
</evidence>
<dbReference type="Gene3D" id="3.30.565.10">
    <property type="entry name" value="Histidine kinase-like ATPase, C-terminal domain"/>
    <property type="match status" value="1"/>
</dbReference>
<evidence type="ECO:0000256" key="9">
    <source>
        <dbReference type="ARBA" id="ARBA00022777"/>
    </source>
</evidence>
<evidence type="ECO:0000313" key="18">
    <source>
        <dbReference type="Proteomes" id="UP000824025"/>
    </source>
</evidence>
<dbReference type="InterPro" id="IPR003661">
    <property type="entry name" value="HisK_dim/P_dom"/>
</dbReference>
<accession>A0A9D2D6W1</accession>
<dbReference type="PROSITE" id="PS50885">
    <property type="entry name" value="HAMP"/>
    <property type="match status" value="1"/>
</dbReference>
<organism evidence="17 18">
    <name type="scientific">Candidatus Borkfalkia avicola</name>
    <dbReference type="NCBI Taxonomy" id="2838503"/>
    <lineage>
        <taxon>Bacteria</taxon>
        <taxon>Bacillati</taxon>
        <taxon>Bacillota</taxon>
        <taxon>Clostridia</taxon>
        <taxon>Christensenellales</taxon>
        <taxon>Christensenellaceae</taxon>
        <taxon>Candidatus Borkfalkia</taxon>
    </lineage>
</organism>
<dbReference type="InterPro" id="IPR005467">
    <property type="entry name" value="His_kinase_dom"/>
</dbReference>
<keyword evidence="11 14" id="KW-1133">Transmembrane helix</keyword>
<dbReference type="Pfam" id="PF02518">
    <property type="entry name" value="HATPase_c"/>
    <property type="match status" value="1"/>
</dbReference>
<evidence type="ECO:0000256" key="4">
    <source>
        <dbReference type="ARBA" id="ARBA00022475"/>
    </source>
</evidence>
<feature type="domain" description="Histidine kinase" evidence="15">
    <location>
        <begin position="269"/>
        <end position="485"/>
    </location>
</feature>
<comment type="subcellular location">
    <subcellularLocation>
        <location evidence="2">Cell membrane</location>
        <topology evidence="2">Multi-pass membrane protein</topology>
    </subcellularLocation>
</comment>
<dbReference type="PRINTS" id="PR00344">
    <property type="entry name" value="BCTRLSENSOR"/>
</dbReference>
<dbReference type="AlphaFoldDB" id="A0A9D2D6W1"/>
<reference evidence="17" key="1">
    <citation type="journal article" date="2021" name="PeerJ">
        <title>Extensive microbial diversity within the chicken gut microbiome revealed by metagenomics and culture.</title>
        <authorList>
            <person name="Gilroy R."/>
            <person name="Ravi A."/>
            <person name="Getino M."/>
            <person name="Pursley I."/>
            <person name="Horton D.L."/>
            <person name="Alikhan N.F."/>
            <person name="Baker D."/>
            <person name="Gharbi K."/>
            <person name="Hall N."/>
            <person name="Watson M."/>
            <person name="Adriaenssens E.M."/>
            <person name="Foster-Nyarko E."/>
            <person name="Jarju S."/>
            <person name="Secka A."/>
            <person name="Antonio M."/>
            <person name="Oren A."/>
            <person name="Chaudhuri R.R."/>
            <person name="La Ragione R."/>
            <person name="Hildebrand F."/>
            <person name="Pallen M.J."/>
        </authorList>
    </citation>
    <scope>NUCLEOTIDE SEQUENCE</scope>
    <source>
        <strain evidence="17">CHK192-19661</strain>
    </source>
</reference>
<dbReference type="PANTHER" id="PTHR45528">
    <property type="entry name" value="SENSOR HISTIDINE KINASE CPXA"/>
    <property type="match status" value="1"/>
</dbReference>
<dbReference type="Gene3D" id="1.10.287.130">
    <property type="match status" value="1"/>
</dbReference>
<dbReference type="SMART" id="SM00387">
    <property type="entry name" value="HATPase_c"/>
    <property type="match status" value="1"/>
</dbReference>
<evidence type="ECO:0000256" key="3">
    <source>
        <dbReference type="ARBA" id="ARBA00012438"/>
    </source>
</evidence>
<keyword evidence="7 14" id="KW-0812">Transmembrane</keyword>
<feature type="transmembrane region" description="Helical" evidence="14">
    <location>
        <begin position="186"/>
        <end position="206"/>
    </location>
</feature>
<keyword evidence="8" id="KW-0547">Nucleotide-binding</keyword>
<dbReference type="FunFam" id="3.30.565.10:FF:000006">
    <property type="entry name" value="Sensor histidine kinase WalK"/>
    <property type="match status" value="1"/>
</dbReference>
<sequence>MTKAKHFHSINFILWLSFLLFAALIITLTWVFQTTLLRVLLGRETQDELESVGAVAYIRLKDEIPVTGNEEDIARFVGQVQGENIAVSVYIVKGDGTLLFPSEQADNYTADKSPVDFDAALAALDIARQHGEDISAGKCVGIGEEEFAYIAQLGADAIYPGDGAGTYLYIDYSTEPALRAMGTMRVQLILISVIVIFLALVVSALLSMKLTKPITRLTAAAKRMAAGDFTVNFTGEYSYAEMDTLAETLDYAKEEISKSDALQKEVLANVTHDLKTPLTMIKAYASMIQEISGDNPEKRTKHTQVIIDESDRLTSLVNDILNLSKIRSGMDTLKLTTFNLSEFVHTVLERFDYLTETKGYTITRDIEDELYTEADMEKIEQVVYNLVGNAVNYTGDDKVIRVGLHREGKAIRFTVGDTGKGIPPEELETIWDRYYSSAETHKRPIKGTGLGLSIVKTILLKHGFDFGVESEVGKGSTFYVLFPEK</sequence>
<evidence type="ECO:0000259" key="16">
    <source>
        <dbReference type="PROSITE" id="PS50885"/>
    </source>
</evidence>
<keyword evidence="6" id="KW-0808">Transferase</keyword>
<keyword evidence="12" id="KW-0902">Two-component regulatory system</keyword>
<feature type="domain" description="HAMP" evidence="16">
    <location>
        <begin position="208"/>
        <end position="261"/>
    </location>
</feature>
<comment type="caution">
    <text evidence="17">The sequence shown here is derived from an EMBL/GenBank/DDBJ whole genome shotgun (WGS) entry which is preliminary data.</text>
</comment>
<dbReference type="InterPro" id="IPR004358">
    <property type="entry name" value="Sig_transdc_His_kin-like_C"/>
</dbReference>
<dbReference type="GO" id="GO:0005886">
    <property type="term" value="C:plasma membrane"/>
    <property type="evidence" value="ECO:0007669"/>
    <property type="project" value="UniProtKB-SubCell"/>
</dbReference>
<evidence type="ECO:0000256" key="12">
    <source>
        <dbReference type="ARBA" id="ARBA00023012"/>
    </source>
</evidence>
<protein>
    <recommendedName>
        <fullName evidence="3">histidine kinase</fullName>
        <ecNumber evidence="3">2.7.13.3</ecNumber>
    </recommendedName>
</protein>
<evidence type="ECO:0000256" key="5">
    <source>
        <dbReference type="ARBA" id="ARBA00022553"/>
    </source>
</evidence>
<gene>
    <name evidence="17" type="ORF">H9726_03560</name>
</gene>
<dbReference type="SMART" id="SM00388">
    <property type="entry name" value="HisKA"/>
    <property type="match status" value="1"/>
</dbReference>
<evidence type="ECO:0000256" key="7">
    <source>
        <dbReference type="ARBA" id="ARBA00022692"/>
    </source>
</evidence>
<evidence type="ECO:0000256" key="1">
    <source>
        <dbReference type="ARBA" id="ARBA00000085"/>
    </source>
</evidence>
<dbReference type="Pfam" id="PF00672">
    <property type="entry name" value="HAMP"/>
    <property type="match status" value="1"/>
</dbReference>
<dbReference type="InterPro" id="IPR003594">
    <property type="entry name" value="HATPase_dom"/>
</dbReference>
<evidence type="ECO:0000259" key="15">
    <source>
        <dbReference type="PROSITE" id="PS50109"/>
    </source>
</evidence>
<evidence type="ECO:0000256" key="11">
    <source>
        <dbReference type="ARBA" id="ARBA00022989"/>
    </source>
</evidence>
<dbReference type="Gene3D" id="6.10.340.10">
    <property type="match status" value="1"/>
</dbReference>
<evidence type="ECO:0000256" key="2">
    <source>
        <dbReference type="ARBA" id="ARBA00004651"/>
    </source>
</evidence>
<dbReference type="InterPro" id="IPR036890">
    <property type="entry name" value="HATPase_C_sf"/>
</dbReference>
<name>A0A9D2D6W1_9FIRM</name>
<comment type="catalytic activity">
    <reaction evidence="1">
        <text>ATP + protein L-histidine = ADP + protein N-phospho-L-histidine.</text>
        <dbReference type="EC" id="2.7.13.3"/>
    </reaction>
</comment>
<evidence type="ECO:0000256" key="8">
    <source>
        <dbReference type="ARBA" id="ARBA00022741"/>
    </source>
</evidence>
<evidence type="ECO:0000313" key="17">
    <source>
        <dbReference type="EMBL" id="HIZ09546.1"/>
    </source>
</evidence>
<dbReference type="CDD" id="cd00082">
    <property type="entry name" value="HisKA"/>
    <property type="match status" value="1"/>
</dbReference>
<evidence type="ECO:0000256" key="6">
    <source>
        <dbReference type="ARBA" id="ARBA00022679"/>
    </source>
</evidence>